<sequence>MTSAAPRYDHFIDGSLVAGTAYTENRNPSDTGDLIGLYAKGGVAEADAAIEAAARAFPGWAATPIAERSAVLQRISAGITAREGELADMLAREEGKTLAESIGEVRRAAATFAYYAGEVLSARGSVYASLATPATIETVHRPVGVVGIITPWNFPIAIPAWKSAPALAYGNTVVLKPAELTPGTSWLMAEIIHASGCPDGVFNFVMGAGREIGVRLCESPDVQAITFTGSSAVGRTVAAAAVAHGMKKVQLELGGKNPLIVMDDADLEIAVDAAMDGAFGSTGQRCTASSRLIVHDAVHDRFIEALVQRMRGLTVGDARAAGTTMGPVVSESQLEQDLKYIEIARSEGGQLAFGGERVEAETPGYYLQPTLFTHTENDWRINQEEVFGPVATVIRVHDYAEALRLADAVEYGLSASIITSSLARARDFSARCRAGILAVNRSAAGTDLHVPFGGNKASSYGSREQGTAAREFFTTTSTVYTYAGEV</sequence>
<gene>
    <name evidence="6" type="ORF">SAMN04487783_0413</name>
</gene>
<dbReference type="InterPro" id="IPR029510">
    <property type="entry name" value="Ald_DH_CS_GLU"/>
</dbReference>
<accession>A0AA94HKE8</accession>
<evidence type="ECO:0000256" key="4">
    <source>
        <dbReference type="RuleBase" id="RU003345"/>
    </source>
</evidence>
<reference evidence="6 7" key="1">
    <citation type="submission" date="2016-10" db="EMBL/GenBank/DDBJ databases">
        <authorList>
            <person name="Varghese N."/>
            <person name="Submissions S."/>
        </authorList>
    </citation>
    <scope>NUCLEOTIDE SEQUENCE [LARGE SCALE GENOMIC DNA]</scope>
    <source>
        <strain evidence="6 7">IAM 15147</strain>
    </source>
</reference>
<comment type="caution">
    <text evidence="6">The sequence shown here is derived from an EMBL/GenBank/DDBJ whole genome shotgun (WGS) entry which is preliminary data.</text>
</comment>
<dbReference type="PROSITE" id="PS00070">
    <property type="entry name" value="ALDEHYDE_DEHYDR_CYS"/>
    <property type="match status" value="1"/>
</dbReference>
<dbReference type="RefSeq" id="WP_092915374.1">
    <property type="nucleotide sequence ID" value="NZ_FOZN01000001.1"/>
</dbReference>
<evidence type="ECO:0000256" key="3">
    <source>
        <dbReference type="PROSITE-ProRule" id="PRU10007"/>
    </source>
</evidence>
<dbReference type="Pfam" id="PF00171">
    <property type="entry name" value="Aldedh"/>
    <property type="match status" value="1"/>
</dbReference>
<evidence type="ECO:0000256" key="2">
    <source>
        <dbReference type="ARBA" id="ARBA00023002"/>
    </source>
</evidence>
<feature type="active site" evidence="3">
    <location>
        <position position="252"/>
    </location>
</feature>
<evidence type="ECO:0000313" key="6">
    <source>
        <dbReference type="EMBL" id="SFS00047.1"/>
    </source>
</evidence>
<keyword evidence="7" id="KW-1185">Reference proteome</keyword>
<dbReference type="Gene3D" id="3.40.605.10">
    <property type="entry name" value="Aldehyde Dehydrogenase, Chain A, domain 1"/>
    <property type="match status" value="1"/>
</dbReference>
<protein>
    <submittedName>
        <fullName evidence="6">Aldehyde dehydrogenase (NAD+)</fullName>
    </submittedName>
</protein>
<dbReference type="EMBL" id="FOZN01000001">
    <property type="protein sequence ID" value="SFS00047.1"/>
    <property type="molecule type" value="Genomic_DNA"/>
</dbReference>
<evidence type="ECO:0000256" key="1">
    <source>
        <dbReference type="ARBA" id="ARBA00009986"/>
    </source>
</evidence>
<dbReference type="InterPro" id="IPR016160">
    <property type="entry name" value="Ald_DH_CS_CYS"/>
</dbReference>
<keyword evidence="2 4" id="KW-0560">Oxidoreductase</keyword>
<comment type="similarity">
    <text evidence="1 4">Belongs to the aldehyde dehydrogenase family.</text>
</comment>
<evidence type="ECO:0000313" key="7">
    <source>
        <dbReference type="Proteomes" id="UP000198506"/>
    </source>
</evidence>
<dbReference type="InterPro" id="IPR016161">
    <property type="entry name" value="Ald_DH/histidinol_DH"/>
</dbReference>
<dbReference type="PANTHER" id="PTHR11699">
    <property type="entry name" value="ALDEHYDE DEHYDROGENASE-RELATED"/>
    <property type="match status" value="1"/>
</dbReference>
<dbReference type="AlphaFoldDB" id="A0AA94HKE8"/>
<proteinExistence type="inferred from homology"/>
<organism evidence="6 7">
    <name type="scientific">Agrococcus baldri</name>
    <dbReference type="NCBI Taxonomy" id="153730"/>
    <lineage>
        <taxon>Bacteria</taxon>
        <taxon>Bacillati</taxon>
        <taxon>Actinomycetota</taxon>
        <taxon>Actinomycetes</taxon>
        <taxon>Micrococcales</taxon>
        <taxon>Microbacteriaceae</taxon>
        <taxon>Agrococcus</taxon>
    </lineage>
</organism>
<dbReference type="InterPro" id="IPR015590">
    <property type="entry name" value="Aldehyde_DH_dom"/>
</dbReference>
<dbReference type="InterPro" id="IPR016163">
    <property type="entry name" value="Ald_DH_C"/>
</dbReference>
<dbReference type="SUPFAM" id="SSF53720">
    <property type="entry name" value="ALDH-like"/>
    <property type="match status" value="1"/>
</dbReference>
<dbReference type="PROSITE" id="PS00687">
    <property type="entry name" value="ALDEHYDE_DEHYDR_GLU"/>
    <property type="match status" value="1"/>
</dbReference>
<feature type="domain" description="Aldehyde dehydrogenase" evidence="5">
    <location>
        <begin position="23"/>
        <end position="479"/>
    </location>
</feature>
<dbReference type="Gene3D" id="3.40.309.10">
    <property type="entry name" value="Aldehyde Dehydrogenase, Chain A, domain 2"/>
    <property type="match status" value="1"/>
</dbReference>
<dbReference type="FunFam" id="3.40.605.10:FF:000007">
    <property type="entry name" value="NAD/NADP-dependent betaine aldehyde dehydrogenase"/>
    <property type="match status" value="1"/>
</dbReference>
<dbReference type="InterPro" id="IPR016162">
    <property type="entry name" value="Ald_DH_N"/>
</dbReference>
<evidence type="ECO:0000259" key="5">
    <source>
        <dbReference type="Pfam" id="PF00171"/>
    </source>
</evidence>
<name>A0AA94HKE8_9MICO</name>
<dbReference type="Proteomes" id="UP000198506">
    <property type="component" value="Unassembled WGS sequence"/>
</dbReference>
<dbReference type="GO" id="GO:0016620">
    <property type="term" value="F:oxidoreductase activity, acting on the aldehyde or oxo group of donors, NAD or NADP as acceptor"/>
    <property type="evidence" value="ECO:0007669"/>
    <property type="project" value="InterPro"/>
</dbReference>